<name>A0A183GQ16_HELPZ</name>
<dbReference type="AlphaFoldDB" id="A0A183GQ16"/>
<keyword evidence="2" id="KW-1185">Reference proteome</keyword>
<evidence type="ECO:0000313" key="1">
    <source>
        <dbReference type="EMBL" id="VDP47260.1"/>
    </source>
</evidence>
<dbReference type="EMBL" id="UZAH01036847">
    <property type="protein sequence ID" value="VDP47260.1"/>
    <property type="molecule type" value="Genomic_DNA"/>
</dbReference>
<reference evidence="3" key="2">
    <citation type="submission" date="2019-09" db="UniProtKB">
        <authorList>
            <consortium name="WormBaseParasite"/>
        </authorList>
    </citation>
    <scope>IDENTIFICATION</scope>
</reference>
<proteinExistence type="predicted"/>
<reference evidence="1 2" key="1">
    <citation type="submission" date="2018-11" db="EMBL/GenBank/DDBJ databases">
        <authorList>
            <consortium name="Pathogen Informatics"/>
        </authorList>
    </citation>
    <scope>NUCLEOTIDE SEQUENCE [LARGE SCALE GENOMIC DNA]</scope>
</reference>
<dbReference type="WBParaSite" id="HPBE_0002478601-mRNA-1">
    <property type="protein sequence ID" value="HPBE_0002478601-mRNA-1"/>
    <property type="gene ID" value="HPBE_0002478601"/>
</dbReference>
<sequence length="193" mass="22345">MEFRHPAIPSVASVYGPFHKITVEETEAALKKMKPGKTTGPDDLAVDVWKSKLWYPAEWLAEFFNQLHASEETSLIALFVALARGERRYDIGLKIFERILDRRFREIVKLSDNQCGYNWQEYQKAKKAAKKAVAVAKATHYGDVYRELESRDGERYLYRLPKTRHRQTDDIGKFVGINDESGHLLTDRKKALK</sequence>
<dbReference type="OrthoDB" id="5833798at2759"/>
<evidence type="ECO:0000313" key="2">
    <source>
        <dbReference type="Proteomes" id="UP000050761"/>
    </source>
</evidence>
<accession>A0A183GQ16</accession>
<organism evidence="2 3">
    <name type="scientific">Heligmosomoides polygyrus</name>
    <name type="common">Parasitic roundworm</name>
    <dbReference type="NCBI Taxonomy" id="6339"/>
    <lineage>
        <taxon>Eukaryota</taxon>
        <taxon>Metazoa</taxon>
        <taxon>Ecdysozoa</taxon>
        <taxon>Nematoda</taxon>
        <taxon>Chromadorea</taxon>
        <taxon>Rhabditida</taxon>
        <taxon>Rhabditina</taxon>
        <taxon>Rhabditomorpha</taxon>
        <taxon>Strongyloidea</taxon>
        <taxon>Heligmosomidae</taxon>
        <taxon>Heligmosomoides</taxon>
    </lineage>
</organism>
<evidence type="ECO:0000313" key="3">
    <source>
        <dbReference type="WBParaSite" id="HPBE_0002478601-mRNA-1"/>
    </source>
</evidence>
<protein>
    <submittedName>
        <fullName evidence="3">DUF309 domain-containing protein</fullName>
    </submittedName>
</protein>
<dbReference type="Proteomes" id="UP000050761">
    <property type="component" value="Unassembled WGS sequence"/>
</dbReference>
<gene>
    <name evidence="1" type="ORF">HPBE_LOCUS24784</name>
</gene>
<accession>A0A3P8DW47</accession>